<keyword evidence="2" id="KW-1185">Reference proteome</keyword>
<gene>
    <name evidence="1" type="ORF">NLG97_g9628</name>
</gene>
<proteinExistence type="predicted"/>
<dbReference type="EMBL" id="JANAKD010002061">
    <property type="protein sequence ID" value="KAJ3474967.1"/>
    <property type="molecule type" value="Genomic_DNA"/>
</dbReference>
<name>A0ACC1QG01_9HYPO</name>
<sequence length="565" mass="64741">MTKKYLEEDLCKAVEERNKNPEKKIADLVKEFKVPRSTLVRRLQGSKSAKGRRASNKLLEDVEEKAICTYVDHLDRLNLAVRPEFITHAANSILKARSSSSLPADEVPTVGKLWTTRFLKHNEYIKQRQRVIESQRKAAEDPNVINKYFQQLREVIDDEGIQPADIWNMDESGFRIGAGKDQLIITKRRHLHYFSSPENRESATVIEAISATGSFIPAFVILAGQKHMARWYLQELDDRMKISVTPTGFTNDEITFNWLAHFEEYTVKRQVGAKRLLILDGHGSHHTIEFIEYCQDHGIIPFGMPAHLTHLLQPLDVVIFQPLKHYYRKNLDVLLRDGLPSVTKLEFLQLIDKTRTQVLTESSILSAFKNTGIIPFDPMVVLQKVLPKGACRTPSPPTRGTEDENANSSDFDTPYTLRQTNKLVKHVSKALKDSPLDENITSKVKNLLKGTLYHATTALQLLQAEEARADTRERFWKARAARNRVLQSGGTLSIDNARKIAHNKEQREEEAISAKVQRRELAHRRRMQKGFRKAAQKARDKRKAGDFDKLFIFERDGVVRRGIVR</sequence>
<dbReference type="Proteomes" id="UP001148737">
    <property type="component" value="Unassembled WGS sequence"/>
</dbReference>
<comment type="caution">
    <text evidence="1">The sequence shown here is derived from an EMBL/GenBank/DDBJ whole genome shotgun (WGS) entry which is preliminary data.</text>
</comment>
<reference evidence="1" key="1">
    <citation type="submission" date="2022-07" db="EMBL/GenBank/DDBJ databases">
        <title>Genome Sequence of Lecanicillium saksenae.</title>
        <authorList>
            <person name="Buettner E."/>
        </authorList>
    </citation>
    <scope>NUCLEOTIDE SEQUENCE</scope>
    <source>
        <strain evidence="1">VT-O1</strain>
    </source>
</reference>
<evidence type="ECO:0000313" key="1">
    <source>
        <dbReference type="EMBL" id="KAJ3474967.1"/>
    </source>
</evidence>
<organism evidence="1 2">
    <name type="scientific">Lecanicillium saksenae</name>
    <dbReference type="NCBI Taxonomy" id="468837"/>
    <lineage>
        <taxon>Eukaryota</taxon>
        <taxon>Fungi</taxon>
        <taxon>Dikarya</taxon>
        <taxon>Ascomycota</taxon>
        <taxon>Pezizomycotina</taxon>
        <taxon>Sordariomycetes</taxon>
        <taxon>Hypocreomycetidae</taxon>
        <taxon>Hypocreales</taxon>
        <taxon>Cordycipitaceae</taxon>
        <taxon>Lecanicillium</taxon>
    </lineage>
</organism>
<evidence type="ECO:0000313" key="2">
    <source>
        <dbReference type="Proteomes" id="UP001148737"/>
    </source>
</evidence>
<protein>
    <submittedName>
        <fullName evidence="1">Uncharacterized protein</fullName>
    </submittedName>
</protein>
<accession>A0ACC1QG01</accession>